<feature type="region of interest" description="Disordered" evidence="1">
    <location>
        <begin position="162"/>
        <end position="181"/>
    </location>
</feature>
<feature type="region of interest" description="Disordered" evidence="1">
    <location>
        <begin position="1"/>
        <end position="57"/>
    </location>
</feature>
<evidence type="ECO:0000256" key="1">
    <source>
        <dbReference type="SAM" id="MobiDB-lite"/>
    </source>
</evidence>
<dbReference type="Proteomes" id="UP000676194">
    <property type="component" value="Chromosome"/>
</dbReference>
<proteinExistence type="predicted"/>
<gene>
    <name evidence="2" type="ORF">KIH39_23225</name>
</gene>
<evidence type="ECO:0000313" key="2">
    <source>
        <dbReference type="EMBL" id="QVL31721.1"/>
    </source>
</evidence>
<feature type="compositionally biased region" description="Basic residues" evidence="1">
    <location>
        <begin position="162"/>
        <end position="173"/>
    </location>
</feature>
<protein>
    <submittedName>
        <fullName evidence="2">Uncharacterized protein</fullName>
    </submittedName>
</protein>
<dbReference type="AlphaFoldDB" id="A0A8E6EXV9"/>
<dbReference type="KEGG" id="tsph:KIH39_23225"/>
<organism evidence="2 3">
    <name type="scientific">Telmatocola sphagniphila</name>
    <dbReference type="NCBI Taxonomy" id="1123043"/>
    <lineage>
        <taxon>Bacteria</taxon>
        <taxon>Pseudomonadati</taxon>
        <taxon>Planctomycetota</taxon>
        <taxon>Planctomycetia</taxon>
        <taxon>Gemmatales</taxon>
        <taxon>Gemmataceae</taxon>
    </lineage>
</organism>
<keyword evidence="3" id="KW-1185">Reference proteome</keyword>
<sequence length="181" mass="19817">MKKPKPTEQSTDPNLSGAPRSGGPESAEQATPGPQERTEPSEPPPAGLDEDKHLQSQRSAHYADVLMKLFVPHQMSVALAAKSAFDVDTIRCYLDRLIAEAGNPSDPLEKILIEQAAFMHLQLSILRCDAIKSQSHDATKILNTASNRLNSELRRTIETIRSRKSPKAHHAKPKLSVAKVA</sequence>
<evidence type="ECO:0000313" key="3">
    <source>
        <dbReference type="Proteomes" id="UP000676194"/>
    </source>
</evidence>
<dbReference type="EMBL" id="CP074694">
    <property type="protein sequence ID" value="QVL31721.1"/>
    <property type="molecule type" value="Genomic_DNA"/>
</dbReference>
<dbReference type="RefSeq" id="WP_213495893.1">
    <property type="nucleotide sequence ID" value="NZ_CP074694.1"/>
</dbReference>
<accession>A0A8E6EXV9</accession>
<reference evidence="2" key="1">
    <citation type="submission" date="2021-05" db="EMBL/GenBank/DDBJ databases">
        <title>Complete genome sequence of the cellulolytic planctomycete Telmatocola sphagniphila SP2T and characterization of the first cellulase from planctomycetes.</title>
        <authorList>
            <person name="Rakitin A.L."/>
            <person name="Beletsky A.V."/>
            <person name="Naumoff D.G."/>
            <person name="Kulichevskaya I.S."/>
            <person name="Mardanov A.V."/>
            <person name="Ravin N.V."/>
            <person name="Dedysh S.N."/>
        </authorList>
    </citation>
    <scope>NUCLEOTIDE SEQUENCE</scope>
    <source>
        <strain evidence="2">SP2T</strain>
    </source>
</reference>
<name>A0A8E6EXV9_9BACT</name>